<comment type="caution">
    <text evidence="1">The sequence shown here is derived from an EMBL/GenBank/DDBJ whole genome shotgun (WGS) entry which is preliminary data.</text>
</comment>
<sequence length="101" mass="11719">MDENNSGTFIRWPARYYCHASNYSFKLTFNHKFQQTTERHPLCQTILRESRNVPDHDRDGPLPRTTLQLVMRSVSFLISSECTSYSHQKISPSCSGSCFLN</sequence>
<accession>A0AAV4UDY7</accession>
<protein>
    <submittedName>
        <fullName evidence="1">Uncharacterized protein</fullName>
    </submittedName>
</protein>
<organism evidence="1 2">
    <name type="scientific">Caerostris darwini</name>
    <dbReference type="NCBI Taxonomy" id="1538125"/>
    <lineage>
        <taxon>Eukaryota</taxon>
        <taxon>Metazoa</taxon>
        <taxon>Ecdysozoa</taxon>
        <taxon>Arthropoda</taxon>
        <taxon>Chelicerata</taxon>
        <taxon>Arachnida</taxon>
        <taxon>Araneae</taxon>
        <taxon>Araneomorphae</taxon>
        <taxon>Entelegynae</taxon>
        <taxon>Araneoidea</taxon>
        <taxon>Araneidae</taxon>
        <taxon>Caerostris</taxon>
    </lineage>
</organism>
<proteinExistence type="predicted"/>
<evidence type="ECO:0000313" key="2">
    <source>
        <dbReference type="Proteomes" id="UP001054837"/>
    </source>
</evidence>
<dbReference type="EMBL" id="BPLQ01011151">
    <property type="protein sequence ID" value="GIY56004.1"/>
    <property type="molecule type" value="Genomic_DNA"/>
</dbReference>
<reference evidence="1 2" key="1">
    <citation type="submission" date="2021-06" db="EMBL/GenBank/DDBJ databases">
        <title>Caerostris darwini draft genome.</title>
        <authorList>
            <person name="Kono N."/>
            <person name="Arakawa K."/>
        </authorList>
    </citation>
    <scope>NUCLEOTIDE SEQUENCE [LARGE SCALE GENOMIC DNA]</scope>
</reference>
<dbReference type="AlphaFoldDB" id="A0AAV4UDY7"/>
<keyword evidence="2" id="KW-1185">Reference proteome</keyword>
<name>A0AAV4UDY7_9ARAC</name>
<dbReference type="Proteomes" id="UP001054837">
    <property type="component" value="Unassembled WGS sequence"/>
</dbReference>
<gene>
    <name evidence="1" type="ORF">CDAR_516951</name>
</gene>
<evidence type="ECO:0000313" key="1">
    <source>
        <dbReference type="EMBL" id="GIY56004.1"/>
    </source>
</evidence>